<comment type="caution">
    <text evidence="2">The sequence shown here is derived from an EMBL/GenBank/DDBJ whole genome shotgun (WGS) entry which is preliminary data.</text>
</comment>
<accession>A0A1V5SFL6</accession>
<gene>
    <name evidence="2" type="primary">nifU</name>
    <name evidence="2" type="ORF">BWY43_00330</name>
</gene>
<name>A0A1V5SFL6_9BACT</name>
<dbReference type="Proteomes" id="UP000485367">
    <property type="component" value="Unassembled WGS sequence"/>
</dbReference>
<dbReference type="AlphaFoldDB" id="A0A1V5SFL6"/>
<protein>
    <submittedName>
        <fullName evidence="2">NifU-like protein</fullName>
    </submittedName>
</protein>
<feature type="domain" description="NIF system FeS cluster assembly NifU N-terminal" evidence="1">
    <location>
        <begin position="16"/>
        <end position="139"/>
    </location>
</feature>
<dbReference type="Gene3D" id="3.90.1010.10">
    <property type="match status" value="1"/>
</dbReference>
<dbReference type="GO" id="GO:0005506">
    <property type="term" value="F:iron ion binding"/>
    <property type="evidence" value="ECO:0007669"/>
    <property type="project" value="InterPro"/>
</dbReference>
<sequence length="141" mass="15857">MSKDDIKEDRLDGWIYSKIVEDHFFNPRNVLLDDQKEGDFDAIGVIGSPACGDVMKVYLKIRDDIIMDFKWKTFGCASAIASTSVLSEMVVGKSIEEAYKIGARQIIEVLGGLPPKKIHCSIMGDRALRLAIDDYKERNRS</sequence>
<dbReference type="GO" id="GO:0051536">
    <property type="term" value="F:iron-sulfur cluster binding"/>
    <property type="evidence" value="ECO:0007669"/>
    <property type="project" value="InterPro"/>
</dbReference>
<reference evidence="2" key="1">
    <citation type="submission" date="2017-02" db="EMBL/GenBank/DDBJ databases">
        <title>Delving into the versatile metabolic prowess of the omnipresent phylum Bacteroidetes.</title>
        <authorList>
            <person name="Nobu M.K."/>
            <person name="Mei R."/>
            <person name="Narihiro T."/>
            <person name="Kuroda K."/>
            <person name="Liu W.-T."/>
        </authorList>
    </citation>
    <scope>NUCLEOTIDE SEQUENCE</scope>
    <source>
        <strain evidence="2">ADurb.Bin280</strain>
    </source>
</reference>
<dbReference type="InterPro" id="IPR002871">
    <property type="entry name" value="NIF_FeS_clus_asmbl_NifU_N"/>
</dbReference>
<evidence type="ECO:0000259" key="1">
    <source>
        <dbReference type="Pfam" id="PF01592"/>
    </source>
</evidence>
<dbReference type="CDD" id="cd06664">
    <property type="entry name" value="IscU_like"/>
    <property type="match status" value="1"/>
</dbReference>
<dbReference type="PANTHER" id="PTHR10093">
    <property type="entry name" value="IRON-SULFUR CLUSTER ASSEMBLY ENZYME NIFU HOMOLOG"/>
    <property type="match status" value="1"/>
</dbReference>
<proteinExistence type="predicted"/>
<dbReference type="EMBL" id="MWBO01000020">
    <property type="protein sequence ID" value="OQA52822.1"/>
    <property type="molecule type" value="Genomic_DNA"/>
</dbReference>
<organism evidence="2">
    <name type="scientific">candidate division WS2 bacterium ADurb.Bin280</name>
    <dbReference type="NCBI Taxonomy" id="1852829"/>
    <lineage>
        <taxon>Bacteria</taxon>
        <taxon>candidate division WS2</taxon>
    </lineage>
</organism>
<dbReference type="GO" id="GO:0016226">
    <property type="term" value="P:iron-sulfur cluster assembly"/>
    <property type="evidence" value="ECO:0007669"/>
    <property type="project" value="InterPro"/>
</dbReference>
<dbReference type="SUPFAM" id="SSF82649">
    <property type="entry name" value="SufE/NifU"/>
    <property type="match status" value="1"/>
</dbReference>
<dbReference type="Pfam" id="PF01592">
    <property type="entry name" value="NifU_N"/>
    <property type="match status" value="1"/>
</dbReference>
<evidence type="ECO:0000313" key="2">
    <source>
        <dbReference type="EMBL" id="OQA52822.1"/>
    </source>
</evidence>